<dbReference type="Proteomes" id="UP000316196">
    <property type="component" value="Unassembled WGS sequence"/>
</dbReference>
<keyword evidence="2" id="KW-0812">Transmembrane</keyword>
<keyword evidence="2" id="KW-1133">Transmembrane helix</keyword>
<evidence type="ECO:0000313" key="3">
    <source>
        <dbReference type="EMBL" id="TQL58128.1"/>
    </source>
</evidence>
<dbReference type="OrthoDB" id="3731821at2"/>
<name>A0A542ZCT2_9ACTN</name>
<keyword evidence="4" id="KW-1185">Reference proteome</keyword>
<feature type="transmembrane region" description="Helical" evidence="2">
    <location>
        <begin position="21"/>
        <end position="39"/>
    </location>
</feature>
<comment type="caution">
    <text evidence="3">The sequence shown here is derived from an EMBL/GenBank/DDBJ whole genome shotgun (WGS) entry which is preliminary data.</text>
</comment>
<evidence type="ECO:0000313" key="4">
    <source>
        <dbReference type="Proteomes" id="UP000316196"/>
    </source>
</evidence>
<feature type="coiled-coil region" evidence="1">
    <location>
        <begin position="102"/>
        <end position="185"/>
    </location>
</feature>
<evidence type="ECO:0000256" key="2">
    <source>
        <dbReference type="SAM" id="Phobius"/>
    </source>
</evidence>
<keyword evidence="2" id="KW-0472">Membrane</keyword>
<accession>A0A542ZCT2</accession>
<reference evidence="3 4" key="1">
    <citation type="submission" date="2019-06" db="EMBL/GenBank/DDBJ databases">
        <title>Sequencing the genomes of 1000 actinobacteria strains.</title>
        <authorList>
            <person name="Klenk H.-P."/>
        </authorList>
    </citation>
    <scope>NUCLEOTIDE SEQUENCE [LARGE SCALE GENOMIC DNA]</scope>
    <source>
        <strain evidence="3 4">DSM 8251</strain>
    </source>
</reference>
<protein>
    <submittedName>
        <fullName evidence="3">Uncharacterized protein</fullName>
    </submittedName>
</protein>
<gene>
    <name evidence="3" type="ORF">FB460_1981</name>
</gene>
<dbReference type="Gene3D" id="1.20.5.340">
    <property type="match status" value="1"/>
</dbReference>
<dbReference type="EMBL" id="VFOR01000002">
    <property type="protein sequence ID" value="TQL58128.1"/>
    <property type="molecule type" value="Genomic_DNA"/>
</dbReference>
<keyword evidence="1" id="KW-0175">Coiled coil</keyword>
<organism evidence="3 4">
    <name type="scientific">Propioniferax innocua</name>
    <dbReference type="NCBI Taxonomy" id="1753"/>
    <lineage>
        <taxon>Bacteria</taxon>
        <taxon>Bacillati</taxon>
        <taxon>Actinomycetota</taxon>
        <taxon>Actinomycetes</taxon>
        <taxon>Propionibacteriales</taxon>
        <taxon>Propionibacteriaceae</taxon>
        <taxon>Propioniferax</taxon>
    </lineage>
</organism>
<evidence type="ECO:0000256" key="1">
    <source>
        <dbReference type="SAM" id="Coils"/>
    </source>
</evidence>
<dbReference type="RefSeq" id="WP_142093952.1">
    <property type="nucleotide sequence ID" value="NZ_BAAAMD010000004.1"/>
</dbReference>
<dbReference type="AlphaFoldDB" id="A0A542ZCT2"/>
<sequence>MGNETADTNTFRRSEARVTPLQRRALIVLGVGALIALGLAFGPAWFVRAGVGVAILAGLWALVTSFRELHFEKLESERRLIRQTRDHGRALSEERIRNGEVVEALRRSNVDASQRLRAAKAEAHEGQVRIVELTGTVGRLNAELSSLRGNNLALRQEIEEVKARLEEAQAELAELRAELDDDEVVALPRRAARLWEQLPSAEELWVEGNHPTVVDLQRLAFPTEEFLEERKQA</sequence>
<proteinExistence type="predicted"/>